<dbReference type="PANTHER" id="PTHR31201">
    <property type="entry name" value="OS01G0585100 PROTEIN"/>
    <property type="match status" value="1"/>
</dbReference>
<evidence type="ECO:0000256" key="8">
    <source>
        <dbReference type="ARBA" id="ARBA00023098"/>
    </source>
</evidence>
<feature type="transmembrane region" description="Helical" evidence="14">
    <location>
        <begin position="218"/>
        <end position="237"/>
    </location>
</feature>
<accession>A0A4Z0A2X0</accession>
<keyword evidence="11" id="KW-1208">Phospholipid metabolism</keyword>
<evidence type="ECO:0000256" key="10">
    <source>
        <dbReference type="ARBA" id="ARBA00023209"/>
    </source>
</evidence>
<dbReference type="Proteomes" id="UP000298061">
    <property type="component" value="Unassembled WGS sequence"/>
</dbReference>
<feature type="transmembrane region" description="Helical" evidence="14">
    <location>
        <begin position="348"/>
        <end position="368"/>
    </location>
</feature>
<dbReference type="AlphaFoldDB" id="A0A4Z0A2X0"/>
<protein>
    <recommendedName>
        <fullName evidence="3">Glycerophosphocholine acyltransferase 1</fullName>
    </recommendedName>
</protein>
<feature type="transmembrane region" description="Helical" evidence="14">
    <location>
        <begin position="159"/>
        <end position="180"/>
    </location>
</feature>
<feature type="region of interest" description="Disordered" evidence="13">
    <location>
        <begin position="388"/>
        <end position="408"/>
    </location>
</feature>
<evidence type="ECO:0000256" key="3">
    <source>
        <dbReference type="ARBA" id="ARBA00019082"/>
    </source>
</evidence>
<evidence type="ECO:0000256" key="13">
    <source>
        <dbReference type="SAM" id="MobiDB-lite"/>
    </source>
</evidence>
<comment type="similarity">
    <text evidence="2">Belongs to the GPC1 family.</text>
</comment>
<keyword evidence="8" id="KW-0443">Lipid metabolism</keyword>
<feature type="transmembrane region" description="Helical" evidence="14">
    <location>
        <begin position="257"/>
        <end position="275"/>
    </location>
</feature>
<feature type="transmembrane region" description="Helical" evidence="14">
    <location>
        <begin position="319"/>
        <end position="342"/>
    </location>
</feature>
<dbReference type="GO" id="GO:0006656">
    <property type="term" value="P:phosphatidylcholine biosynthetic process"/>
    <property type="evidence" value="ECO:0007669"/>
    <property type="project" value="TreeGrafter"/>
</dbReference>
<gene>
    <name evidence="15" type="ORF">EWM64_g3456</name>
</gene>
<feature type="transmembrane region" description="Helical" evidence="14">
    <location>
        <begin position="112"/>
        <end position="128"/>
    </location>
</feature>
<evidence type="ECO:0000256" key="2">
    <source>
        <dbReference type="ARBA" id="ARBA00006675"/>
    </source>
</evidence>
<keyword evidence="6 14" id="KW-0812">Transmembrane</keyword>
<feature type="transmembrane region" description="Helical" evidence="14">
    <location>
        <begin position="186"/>
        <end position="206"/>
    </location>
</feature>
<evidence type="ECO:0000256" key="12">
    <source>
        <dbReference type="ARBA" id="ARBA00023315"/>
    </source>
</evidence>
<dbReference type="InterPro" id="IPR021261">
    <property type="entry name" value="GPCAT"/>
</dbReference>
<keyword evidence="4" id="KW-0444">Lipid biosynthesis</keyword>
<evidence type="ECO:0000256" key="6">
    <source>
        <dbReference type="ARBA" id="ARBA00022692"/>
    </source>
</evidence>
<evidence type="ECO:0000256" key="1">
    <source>
        <dbReference type="ARBA" id="ARBA00004141"/>
    </source>
</evidence>
<comment type="caution">
    <text evidence="15">The sequence shown here is derived from an EMBL/GenBank/DDBJ whole genome shotgun (WGS) entry which is preliminary data.</text>
</comment>
<dbReference type="Pfam" id="PF10998">
    <property type="entry name" value="DUF2838"/>
    <property type="match status" value="1"/>
</dbReference>
<organism evidence="15 16">
    <name type="scientific">Hericium alpestre</name>
    <dbReference type="NCBI Taxonomy" id="135208"/>
    <lineage>
        <taxon>Eukaryota</taxon>
        <taxon>Fungi</taxon>
        <taxon>Dikarya</taxon>
        <taxon>Basidiomycota</taxon>
        <taxon>Agaricomycotina</taxon>
        <taxon>Agaricomycetes</taxon>
        <taxon>Russulales</taxon>
        <taxon>Hericiaceae</taxon>
        <taxon>Hericium</taxon>
    </lineage>
</organism>
<keyword evidence="12" id="KW-0012">Acyltransferase</keyword>
<dbReference type="GO" id="GO:0016020">
    <property type="term" value="C:membrane"/>
    <property type="evidence" value="ECO:0007669"/>
    <property type="project" value="UniProtKB-SubCell"/>
</dbReference>
<keyword evidence="16" id="KW-1185">Reference proteome</keyword>
<keyword evidence="5" id="KW-0808">Transferase</keyword>
<evidence type="ECO:0000256" key="4">
    <source>
        <dbReference type="ARBA" id="ARBA00022516"/>
    </source>
</evidence>
<evidence type="ECO:0000256" key="7">
    <source>
        <dbReference type="ARBA" id="ARBA00022989"/>
    </source>
</evidence>
<evidence type="ECO:0000256" key="9">
    <source>
        <dbReference type="ARBA" id="ARBA00023136"/>
    </source>
</evidence>
<keyword evidence="7 14" id="KW-1133">Transmembrane helix</keyword>
<keyword evidence="9 14" id="KW-0472">Membrane</keyword>
<dbReference type="OrthoDB" id="406287at2759"/>
<evidence type="ECO:0000256" key="14">
    <source>
        <dbReference type="SAM" id="Phobius"/>
    </source>
</evidence>
<dbReference type="GO" id="GO:0016746">
    <property type="term" value="F:acyltransferase activity"/>
    <property type="evidence" value="ECO:0007669"/>
    <property type="project" value="UniProtKB-KW"/>
</dbReference>
<dbReference type="STRING" id="135208.A0A4Z0A2X0"/>
<sequence length="447" mass="51678">MGYISLPSLDRFVGDESSDWTSAFTLLDTMETYFDSRIDLLQRNWNKHADKLKHKAESAFNDVLKKHRPTPEALSENFEREVVRFRRRVSSRMTSLSIAWKSAKIVRTREKLSFFFGVMSVFFSALIFGLAPEWIHVAYTLQAAVLLPWRAYSYKRRMWHYFLFDLCYYVNILNFIYIWVFPQSAFLFVACYCLSHGSVASAVITWRNSLVFHDLDKVISIFVHMYPPYVFTVMRHFYPNAEERFPALKEVPHLQPWRALLLSSIIYLVWQLLYWKFVYVDRKMKIESGQRATSLTFLLNSKRGLIGRMLAATKPQNRAPYFMIGQFVYAVLTDVPPVFLLYDSPRWSGAFLILIFAVSVWNGGAYYIEVFGRKFERELEALRKELAEANSRSERGSPTASAPASPMLEPIVDSATPSPVLLAQYDGITPDIALLVTPATPVNDKMS</sequence>
<reference evidence="15 16" key="1">
    <citation type="submission" date="2019-02" db="EMBL/GenBank/DDBJ databases">
        <title>Genome sequencing of the rare red list fungi Hericium alpestre (H. flagellum).</title>
        <authorList>
            <person name="Buettner E."/>
            <person name="Kellner H."/>
        </authorList>
    </citation>
    <scope>NUCLEOTIDE SEQUENCE [LARGE SCALE GENOMIC DNA]</scope>
    <source>
        <strain evidence="15 16">DSM 108284</strain>
    </source>
</reference>
<evidence type="ECO:0000313" key="15">
    <source>
        <dbReference type="EMBL" id="TFY80561.1"/>
    </source>
</evidence>
<comment type="subcellular location">
    <subcellularLocation>
        <location evidence="1">Membrane</location>
        <topology evidence="1">Multi-pass membrane protein</topology>
    </subcellularLocation>
</comment>
<evidence type="ECO:0000313" key="16">
    <source>
        <dbReference type="Proteomes" id="UP000298061"/>
    </source>
</evidence>
<evidence type="ECO:0000256" key="11">
    <source>
        <dbReference type="ARBA" id="ARBA00023264"/>
    </source>
</evidence>
<dbReference type="EMBL" id="SFCI01000322">
    <property type="protein sequence ID" value="TFY80561.1"/>
    <property type="molecule type" value="Genomic_DNA"/>
</dbReference>
<proteinExistence type="inferred from homology"/>
<keyword evidence="10" id="KW-0594">Phospholipid biosynthesis</keyword>
<evidence type="ECO:0000256" key="5">
    <source>
        <dbReference type="ARBA" id="ARBA00022679"/>
    </source>
</evidence>
<dbReference type="PANTHER" id="PTHR31201:SF1">
    <property type="entry name" value="GLYCEROPHOSPHOCHOLINE ACYLTRANSFERASE 1"/>
    <property type="match status" value="1"/>
</dbReference>
<name>A0A4Z0A2X0_9AGAM</name>